<sequence length="357" mass="39697">MHKKLFIPGPIEVSEDVLQKMSTPMIGHRSKDASKLQKDISDKLKKLFYTENEVLLSTSSGSGLMEGAVRCCTKKRAAVFSIGSFGDRWHEMAISNGIEADLFKSEPGSVTTPEMVEEALSTGNYDLITITHNETSTGVMNPVEEISNVVRKYPDVIFCLDTVSSAGGTKIEVDKLGVDICITSSQKALGLPPGLAICTISERAVEKARTVKNRGFYFDLVQLYDTVKDKDYQYPSTPNLSAMFALDYQLNRIMEEGLENRFNRHLEMAEYTRAWAKKNFELFPEEQYASVTLTTVKNTRGISVKDLNAELGKRGYAISNGYGNLKEKTFRIAHMADLTLNDVKELLAAIDDILSIS</sequence>
<feature type="domain" description="Aminotransferase class V" evidence="6">
    <location>
        <begin position="25"/>
        <end position="322"/>
    </location>
</feature>
<keyword evidence="7" id="KW-0808">Transferase</keyword>
<reference evidence="7 8" key="1">
    <citation type="submission" date="2019-07" db="EMBL/GenBank/DDBJ databases">
        <title>Genomic Encyclopedia of Type Strains, Phase I: the one thousand microbial genomes (KMG-I) project.</title>
        <authorList>
            <person name="Kyrpides N."/>
        </authorList>
    </citation>
    <scope>NUCLEOTIDE SEQUENCE [LARGE SCALE GENOMIC DNA]</scope>
    <source>
        <strain evidence="7 8">DSM 13558</strain>
    </source>
</reference>
<dbReference type="InterPro" id="IPR024169">
    <property type="entry name" value="SP_NH2Trfase/AEP_transaminase"/>
</dbReference>
<keyword evidence="8" id="KW-1185">Reference proteome</keyword>
<dbReference type="EMBL" id="VLKH01000011">
    <property type="protein sequence ID" value="TWH78009.1"/>
    <property type="molecule type" value="Genomic_DNA"/>
</dbReference>
<protein>
    <submittedName>
        <fullName evidence="7">Aspartate aminotransferase-like enzyme</fullName>
    </submittedName>
</protein>
<dbReference type="AlphaFoldDB" id="A0A562J472"/>
<name>A0A562J472_9FIRM</name>
<dbReference type="InterPro" id="IPR015424">
    <property type="entry name" value="PyrdxlP-dep_Trfase"/>
</dbReference>
<evidence type="ECO:0000313" key="7">
    <source>
        <dbReference type="EMBL" id="TWH78009.1"/>
    </source>
</evidence>
<comment type="caution">
    <text evidence="7">The sequence shown here is derived from an EMBL/GenBank/DDBJ whole genome shotgun (WGS) entry which is preliminary data.</text>
</comment>
<keyword evidence="3 5" id="KW-0663">Pyridoxal phosphate</keyword>
<feature type="modified residue" description="N6-(pyridoxal phosphate)lysine" evidence="5">
    <location>
        <position position="187"/>
    </location>
</feature>
<keyword evidence="7" id="KW-0032">Aminotransferase</keyword>
<dbReference type="GO" id="GO:0019265">
    <property type="term" value="P:glycine biosynthetic process, by transamination of glyoxylate"/>
    <property type="evidence" value="ECO:0007669"/>
    <property type="project" value="TreeGrafter"/>
</dbReference>
<evidence type="ECO:0000256" key="4">
    <source>
        <dbReference type="PIRSR" id="PIRSR000524-1"/>
    </source>
</evidence>
<evidence type="ECO:0000259" key="6">
    <source>
        <dbReference type="Pfam" id="PF00266"/>
    </source>
</evidence>
<proteinExistence type="inferred from homology"/>
<evidence type="ECO:0000256" key="1">
    <source>
        <dbReference type="ARBA" id="ARBA00001933"/>
    </source>
</evidence>
<evidence type="ECO:0000256" key="3">
    <source>
        <dbReference type="ARBA" id="ARBA00022898"/>
    </source>
</evidence>
<dbReference type="OrthoDB" id="389074at2"/>
<dbReference type="Gene3D" id="3.90.1150.10">
    <property type="entry name" value="Aspartate Aminotransferase, domain 1"/>
    <property type="match status" value="1"/>
</dbReference>
<accession>A0A562J472</accession>
<comment type="cofactor">
    <cofactor evidence="1 5">
        <name>pyridoxal 5'-phosphate</name>
        <dbReference type="ChEBI" id="CHEBI:597326"/>
    </cofactor>
</comment>
<evidence type="ECO:0000256" key="2">
    <source>
        <dbReference type="ARBA" id="ARBA00009236"/>
    </source>
</evidence>
<dbReference type="InterPro" id="IPR015422">
    <property type="entry name" value="PyrdxlP-dep_Trfase_small"/>
</dbReference>
<dbReference type="InterPro" id="IPR000192">
    <property type="entry name" value="Aminotrans_V_dom"/>
</dbReference>
<dbReference type="PANTHER" id="PTHR21152">
    <property type="entry name" value="AMINOTRANSFERASE CLASS V"/>
    <property type="match status" value="1"/>
</dbReference>
<evidence type="ECO:0000256" key="5">
    <source>
        <dbReference type="PIRSR" id="PIRSR000524-50"/>
    </source>
</evidence>
<dbReference type="GO" id="GO:0008453">
    <property type="term" value="F:alanine-glyoxylate transaminase activity"/>
    <property type="evidence" value="ECO:0007669"/>
    <property type="project" value="TreeGrafter"/>
</dbReference>
<dbReference type="Proteomes" id="UP000315343">
    <property type="component" value="Unassembled WGS sequence"/>
</dbReference>
<dbReference type="Gene3D" id="3.40.640.10">
    <property type="entry name" value="Type I PLP-dependent aspartate aminotransferase-like (Major domain)"/>
    <property type="match status" value="1"/>
</dbReference>
<organism evidence="7 8">
    <name type="scientific">Sedimentibacter saalensis</name>
    <dbReference type="NCBI Taxonomy" id="130788"/>
    <lineage>
        <taxon>Bacteria</taxon>
        <taxon>Bacillati</taxon>
        <taxon>Bacillota</taxon>
        <taxon>Tissierellia</taxon>
        <taxon>Sedimentibacter</taxon>
    </lineage>
</organism>
<feature type="binding site" evidence="4">
    <location>
        <position position="331"/>
    </location>
    <ligand>
        <name>substrate</name>
    </ligand>
</feature>
<dbReference type="PANTHER" id="PTHR21152:SF40">
    <property type="entry name" value="ALANINE--GLYOXYLATE AMINOTRANSFERASE"/>
    <property type="match status" value="1"/>
</dbReference>
<dbReference type="SUPFAM" id="SSF53383">
    <property type="entry name" value="PLP-dependent transferases"/>
    <property type="match status" value="1"/>
</dbReference>
<gene>
    <name evidence="7" type="ORF">LY60_03200</name>
</gene>
<dbReference type="GO" id="GO:0004760">
    <property type="term" value="F:L-serine-pyruvate transaminase activity"/>
    <property type="evidence" value="ECO:0007669"/>
    <property type="project" value="TreeGrafter"/>
</dbReference>
<evidence type="ECO:0000313" key="8">
    <source>
        <dbReference type="Proteomes" id="UP000315343"/>
    </source>
</evidence>
<comment type="similarity">
    <text evidence="2">Belongs to the class-V pyridoxal-phosphate-dependent aminotransferase family.</text>
</comment>
<dbReference type="PIRSF" id="PIRSF000524">
    <property type="entry name" value="SPT"/>
    <property type="match status" value="1"/>
</dbReference>
<dbReference type="InterPro" id="IPR015421">
    <property type="entry name" value="PyrdxlP-dep_Trfase_major"/>
</dbReference>
<dbReference type="RefSeq" id="WP_145085988.1">
    <property type="nucleotide sequence ID" value="NZ_JAYFNS010000012.1"/>
</dbReference>
<dbReference type="Pfam" id="PF00266">
    <property type="entry name" value="Aminotran_5"/>
    <property type="match status" value="1"/>
</dbReference>